<protein>
    <submittedName>
        <fullName evidence="3">Uncharacterized protein LOC101733849</fullName>
    </submittedName>
</protein>
<gene>
    <name evidence="3 4" type="primary">LOC101733849</name>
</gene>
<name>A0A8J0R0H1_XENTR</name>
<dbReference type="Xenbase" id="XB-GENE-29087275">
    <property type="gene designation" value="LOC101733849"/>
</dbReference>
<sequence length="261" mass="29417">MPIILPQLPEVMFSTYDPQYIPGYTTQIPKLRSDTGNIYGNATQTVVNHEPGVHRATNLPLTGWCDRQGPVITMHSGTRAIPKEQAESWNVKKGYLYPVNGRNYATGINTVYNGDLRISSAIQTVEGIKHELHSPGQWKTYISDTSGHLGRPGGSSRQATFHGRSEQERPLPRLSPYAEKKERLLKKERNESDPIPNSYKTNYNNHEQQERLIYRTDSGILPNYGGYIPGQMFAIGKTWGKTSVNALGKLKEQPFLWTSLF</sequence>
<dbReference type="Proteomes" id="UP000008143">
    <property type="component" value="Chromosome 1"/>
</dbReference>
<evidence type="ECO:0000313" key="4">
    <source>
        <dbReference type="Xenbase" id="XB-GENE-29087275"/>
    </source>
</evidence>
<feature type="compositionally biased region" description="Basic and acidic residues" evidence="1">
    <location>
        <begin position="178"/>
        <end position="192"/>
    </location>
</feature>
<feature type="region of interest" description="Disordered" evidence="1">
    <location>
        <begin position="139"/>
        <end position="206"/>
    </location>
</feature>
<reference evidence="3" key="1">
    <citation type="submission" date="2025-08" db="UniProtKB">
        <authorList>
            <consortium name="RefSeq"/>
        </authorList>
    </citation>
    <scope>IDENTIFICATION</scope>
    <source>
        <strain evidence="3">Nigerian</strain>
        <tissue evidence="3">Liver and blood</tissue>
    </source>
</reference>
<dbReference type="RefSeq" id="XP_004910968.1">
    <property type="nucleotide sequence ID" value="XM_004910911.4"/>
</dbReference>
<evidence type="ECO:0000313" key="3">
    <source>
        <dbReference type="RefSeq" id="XP_004910968.1"/>
    </source>
</evidence>
<dbReference type="AGR" id="Xenbase:XB-GENE-29087275"/>
<dbReference type="GeneID" id="101733849"/>
<evidence type="ECO:0000256" key="1">
    <source>
        <dbReference type="SAM" id="MobiDB-lite"/>
    </source>
</evidence>
<accession>A0A8J0R0H1</accession>
<keyword evidence="2" id="KW-1185">Reference proteome</keyword>
<organism evidence="2 3">
    <name type="scientific">Xenopus tropicalis</name>
    <name type="common">Western clawed frog</name>
    <name type="synonym">Silurana tropicalis</name>
    <dbReference type="NCBI Taxonomy" id="8364"/>
    <lineage>
        <taxon>Eukaryota</taxon>
        <taxon>Metazoa</taxon>
        <taxon>Chordata</taxon>
        <taxon>Craniata</taxon>
        <taxon>Vertebrata</taxon>
        <taxon>Euteleostomi</taxon>
        <taxon>Amphibia</taxon>
        <taxon>Batrachia</taxon>
        <taxon>Anura</taxon>
        <taxon>Pipoidea</taxon>
        <taxon>Pipidae</taxon>
        <taxon>Xenopodinae</taxon>
        <taxon>Xenopus</taxon>
        <taxon>Silurana</taxon>
    </lineage>
</organism>
<dbReference type="PANTHER" id="PTHR22146:SF8">
    <property type="entry name" value="PROTEIN FAM166B"/>
    <property type="match status" value="1"/>
</dbReference>
<evidence type="ECO:0000313" key="2">
    <source>
        <dbReference type="Proteomes" id="UP000008143"/>
    </source>
</evidence>
<dbReference type="AlphaFoldDB" id="A0A8J0R0H1"/>
<dbReference type="OMA" id="RTYGHPE"/>
<dbReference type="PANTHER" id="PTHR22146">
    <property type="entry name" value="CAT EYE SYNDROME CRITICAL REGION PROTEIN 6"/>
    <property type="match status" value="1"/>
</dbReference>
<dbReference type="KEGG" id="xtr:101733849"/>
<proteinExistence type="predicted"/>
<dbReference type="OrthoDB" id="2019884at2759"/>